<dbReference type="Proteomes" id="UP001355207">
    <property type="component" value="Chromosome 3"/>
</dbReference>
<dbReference type="GeneID" id="91093670"/>
<reference evidence="2 3" key="1">
    <citation type="submission" date="2024-01" db="EMBL/GenBank/DDBJ databases">
        <title>Comparative genomics of Cryptococcus and Kwoniella reveals pathogenesis evolution and contrasting modes of karyotype evolution via chromosome fusion or intercentromeric recombination.</title>
        <authorList>
            <person name="Coelho M.A."/>
            <person name="David-Palma M."/>
            <person name="Shea T."/>
            <person name="Bowers K."/>
            <person name="McGinley-Smith S."/>
            <person name="Mohammad A.W."/>
            <person name="Gnirke A."/>
            <person name="Yurkov A.M."/>
            <person name="Nowrousian M."/>
            <person name="Sun S."/>
            <person name="Cuomo C.A."/>
            <person name="Heitman J."/>
        </authorList>
    </citation>
    <scope>NUCLEOTIDE SEQUENCE [LARGE SCALE GENOMIC DNA]</scope>
    <source>
        <strain evidence="2 3">CBS 6074</strain>
    </source>
</reference>
<gene>
    <name evidence="2" type="ORF">L201_002999</name>
</gene>
<dbReference type="RefSeq" id="XP_066074858.1">
    <property type="nucleotide sequence ID" value="XM_066218761.1"/>
</dbReference>
<feature type="compositionally biased region" description="Low complexity" evidence="1">
    <location>
        <begin position="33"/>
        <end position="48"/>
    </location>
</feature>
<evidence type="ECO:0000313" key="2">
    <source>
        <dbReference type="EMBL" id="WWC88095.1"/>
    </source>
</evidence>
<feature type="region of interest" description="Disordered" evidence="1">
    <location>
        <begin position="33"/>
        <end position="60"/>
    </location>
</feature>
<organism evidence="2 3">
    <name type="scientific">Kwoniella dendrophila CBS 6074</name>
    <dbReference type="NCBI Taxonomy" id="1295534"/>
    <lineage>
        <taxon>Eukaryota</taxon>
        <taxon>Fungi</taxon>
        <taxon>Dikarya</taxon>
        <taxon>Basidiomycota</taxon>
        <taxon>Agaricomycotina</taxon>
        <taxon>Tremellomycetes</taxon>
        <taxon>Tremellales</taxon>
        <taxon>Cryptococcaceae</taxon>
        <taxon>Kwoniella</taxon>
    </lineage>
</organism>
<evidence type="ECO:0000313" key="3">
    <source>
        <dbReference type="Proteomes" id="UP001355207"/>
    </source>
</evidence>
<dbReference type="AlphaFoldDB" id="A0AAX4JU67"/>
<dbReference type="EMBL" id="CP144100">
    <property type="protein sequence ID" value="WWC88095.1"/>
    <property type="molecule type" value="Genomic_DNA"/>
</dbReference>
<protein>
    <submittedName>
        <fullName evidence="2">Uncharacterized protein</fullName>
    </submittedName>
</protein>
<evidence type="ECO:0000256" key="1">
    <source>
        <dbReference type="SAM" id="MobiDB-lite"/>
    </source>
</evidence>
<name>A0AAX4JU67_9TREE</name>
<keyword evidence="3" id="KW-1185">Reference proteome</keyword>
<accession>A0AAX4JU67</accession>
<proteinExistence type="predicted"/>
<sequence length="280" mass="31399">MFSNSVALRSCVRCRSLRIRGISRPNRLFTNTARSYSSAESSTSTAVAHEAEADPEESDRKINTWFLNHQPTRKKSVMSTPSSSSFSDNALNNGKEQIPSTFFTNSNVDNAQQIHSIPKNTPAILLPLHEFMISPKSEATEVIHRETVQIFDCSLLSQQLDLKGQGDLVNSIDIMDRSGSYYDWIILVQVKGRGRGVVARGDGLIRRWLLKNPLHSSIKASPHEYPKTPRISPDSDWSIIPLDLGSTVDGDTNNFRACINLVSEEGKERWKLEEMWGLKP</sequence>